<dbReference type="EMBL" id="JANFZH010000098">
    <property type="protein sequence ID" value="MCQ4841853.1"/>
    <property type="molecule type" value="Genomic_DNA"/>
</dbReference>
<organism evidence="2 3">
    <name type="scientific">Neglectibacter timonensis</name>
    <dbReference type="NCBI Taxonomy" id="1776382"/>
    <lineage>
        <taxon>Bacteria</taxon>
        <taxon>Bacillati</taxon>
        <taxon>Bacillota</taxon>
        <taxon>Clostridia</taxon>
        <taxon>Eubacteriales</taxon>
        <taxon>Oscillospiraceae</taxon>
        <taxon>Neglectibacter</taxon>
    </lineage>
</organism>
<reference evidence="2 3" key="1">
    <citation type="submission" date="2022-06" db="EMBL/GenBank/DDBJ databases">
        <title>Isolation of gut microbiota from human fecal samples.</title>
        <authorList>
            <person name="Pamer E.G."/>
            <person name="Barat B."/>
            <person name="Waligurski E."/>
            <person name="Medina S."/>
            <person name="Paddock L."/>
            <person name="Mostad J."/>
        </authorList>
    </citation>
    <scope>NUCLEOTIDE SEQUENCE [LARGE SCALE GENOMIC DNA]</scope>
    <source>
        <strain evidence="2 3">DFI.9.73</strain>
    </source>
</reference>
<dbReference type="Proteomes" id="UP001524473">
    <property type="component" value="Unassembled WGS sequence"/>
</dbReference>
<keyword evidence="3" id="KW-1185">Reference proteome</keyword>
<protein>
    <submittedName>
        <fullName evidence="2">MBOAT family protein</fullName>
    </submittedName>
</protein>
<sequence>MNFNSLSYLIFLVLNIVVYYLLPGRFRNLQLLAASYYFYMCWNPKYALLMLFSTAVTYFCSLFVQRSVWGKRRFWLVLSLLLNLAIL</sequence>
<comment type="caution">
    <text evidence="2">The sequence shown here is derived from an EMBL/GenBank/DDBJ whole genome shotgun (WGS) entry which is preliminary data.</text>
</comment>
<evidence type="ECO:0000313" key="3">
    <source>
        <dbReference type="Proteomes" id="UP001524473"/>
    </source>
</evidence>
<accession>A0ABT1S4I5</accession>
<keyword evidence="1" id="KW-0472">Membrane</keyword>
<keyword evidence="1" id="KW-0812">Transmembrane</keyword>
<feature type="transmembrane region" description="Helical" evidence="1">
    <location>
        <begin position="7"/>
        <end position="26"/>
    </location>
</feature>
<name>A0ABT1S4I5_9FIRM</name>
<gene>
    <name evidence="2" type="ORF">NE695_18295</name>
</gene>
<evidence type="ECO:0000313" key="2">
    <source>
        <dbReference type="EMBL" id="MCQ4841853.1"/>
    </source>
</evidence>
<evidence type="ECO:0000256" key="1">
    <source>
        <dbReference type="SAM" id="Phobius"/>
    </source>
</evidence>
<proteinExistence type="predicted"/>
<feature type="non-terminal residue" evidence="2">
    <location>
        <position position="87"/>
    </location>
</feature>
<feature type="transmembrane region" description="Helical" evidence="1">
    <location>
        <begin position="46"/>
        <end position="64"/>
    </location>
</feature>
<keyword evidence="1" id="KW-1133">Transmembrane helix</keyword>